<dbReference type="SUPFAM" id="SSF51735">
    <property type="entry name" value="NAD(P)-binding Rossmann-fold domains"/>
    <property type="match status" value="1"/>
</dbReference>
<dbReference type="Proteomes" id="UP001233271">
    <property type="component" value="Chromosome 5"/>
</dbReference>
<dbReference type="PANTHER" id="PTHR42760">
    <property type="entry name" value="SHORT-CHAIN DEHYDROGENASES/REDUCTASES FAMILY MEMBER"/>
    <property type="match status" value="1"/>
</dbReference>
<reference evidence="4" key="1">
    <citation type="journal article" date="2023" name="BMC Genomics">
        <title>Chromosome-level genome assemblies of Cutaneotrichosporon spp. (Trichosporonales, Basidiomycota) reveal imbalanced evolution between nucleotide sequences and chromosome synteny.</title>
        <authorList>
            <person name="Kobayashi Y."/>
            <person name="Kayamori A."/>
            <person name="Aoki K."/>
            <person name="Shiwa Y."/>
            <person name="Matsutani M."/>
            <person name="Fujita N."/>
            <person name="Sugita T."/>
            <person name="Iwasaki W."/>
            <person name="Tanaka N."/>
            <person name="Takashima M."/>
        </authorList>
    </citation>
    <scope>NUCLEOTIDE SEQUENCE</scope>
    <source>
        <strain evidence="4">HIS019</strain>
    </source>
</reference>
<evidence type="ECO:0000313" key="4">
    <source>
        <dbReference type="EMBL" id="BEI92848.1"/>
    </source>
</evidence>
<keyword evidence="5" id="KW-1185">Reference proteome</keyword>
<dbReference type="PRINTS" id="PR00080">
    <property type="entry name" value="SDRFAMILY"/>
</dbReference>
<dbReference type="Pfam" id="PF00106">
    <property type="entry name" value="adh_short"/>
    <property type="match status" value="1"/>
</dbReference>
<dbReference type="Gene3D" id="3.40.50.720">
    <property type="entry name" value="NAD(P)-binding Rossmann-like Domain"/>
    <property type="match status" value="1"/>
</dbReference>
<name>A0AA48L6L6_9TREE</name>
<organism evidence="4 5">
    <name type="scientific">Cutaneotrichosporon cavernicola</name>
    <dbReference type="NCBI Taxonomy" id="279322"/>
    <lineage>
        <taxon>Eukaryota</taxon>
        <taxon>Fungi</taxon>
        <taxon>Dikarya</taxon>
        <taxon>Basidiomycota</taxon>
        <taxon>Agaricomycotina</taxon>
        <taxon>Tremellomycetes</taxon>
        <taxon>Trichosporonales</taxon>
        <taxon>Trichosporonaceae</taxon>
        <taxon>Cutaneotrichosporon</taxon>
    </lineage>
</organism>
<dbReference type="InterPro" id="IPR002347">
    <property type="entry name" value="SDR_fam"/>
</dbReference>
<dbReference type="InterPro" id="IPR020904">
    <property type="entry name" value="Sc_DH/Rdtase_CS"/>
</dbReference>
<evidence type="ECO:0000256" key="1">
    <source>
        <dbReference type="ARBA" id="ARBA00006484"/>
    </source>
</evidence>
<evidence type="ECO:0000256" key="2">
    <source>
        <dbReference type="ARBA" id="ARBA00022857"/>
    </source>
</evidence>
<dbReference type="GO" id="GO:0006633">
    <property type="term" value="P:fatty acid biosynthetic process"/>
    <property type="evidence" value="ECO:0007669"/>
    <property type="project" value="TreeGrafter"/>
</dbReference>
<dbReference type="AlphaFoldDB" id="A0AA48L6L6"/>
<dbReference type="GeneID" id="85496718"/>
<dbReference type="GO" id="GO:0048038">
    <property type="term" value="F:quinone binding"/>
    <property type="evidence" value="ECO:0007669"/>
    <property type="project" value="TreeGrafter"/>
</dbReference>
<evidence type="ECO:0008006" key="6">
    <source>
        <dbReference type="Google" id="ProtNLM"/>
    </source>
</evidence>
<dbReference type="GO" id="GO:0016616">
    <property type="term" value="F:oxidoreductase activity, acting on the CH-OH group of donors, NAD or NADP as acceptor"/>
    <property type="evidence" value="ECO:0007669"/>
    <property type="project" value="TreeGrafter"/>
</dbReference>
<proteinExistence type="inferred from homology"/>
<accession>A0AA48L6L6</accession>
<dbReference type="InterPro" id="IPR036291">
    <property type="entry name" value="NAD(P)-bd_dom_sf"/>
</dbReference>
<dbReference type="PROSITE" id="PS00061">
    <property type="entry name" value="ADH_SHORT"/>
    <property type="match status" value="1"/>
</dbReference>
<dbReference type="RefSeq" id="XP_060458113.1">
    <property type="nucleotide sequence ID" value="XM_060601639.1"/>
</dbReference>
<dbReference type="PANTHER" id="PTHR42760:SF121">
    <property type="entry name" value="3-OXOACYL-(ACYL-CARRIER-PROTEIN) REDUCTASE"/>
    <property type="match status" value="1"/>
</dbReference>
<dbReference type="PRINTS" id="PR00081">
    <property type="entry name" value="GDHRDH"/>
</dbReference>
<dbReference type="KEGG" id="ccac:CcaHIS019_0504760"/>
<evidence type="ECO:0000256" key="3">
    <source>
        <dbReference type="RuleBase" id="RU000363"/>
    </source>
</evidence>
<keyword evidence="2" id="KW-0521">NADP</keyword>
<dbReference type="EMBL" id="AP028216">
    <property type="protein sequence ID" value="BEI92848.1"/>
    <property type="molecule type" value="Genomic_DNA"/>
</dbReference>
<comment type="similarity">
    <text evidence="1 3">Belongs to the short-chain dehydrogenases/reductases (SDR) family.</text>
</comment>
<sequence length="267" mass="27382">MSTHTTRTPNGKVVIVTGAAQGIGAAIAERLARDGFDIVIADLKSADTKAAAVAKECEAAGARVAVIPVDVRSEEDVTALVAGAVEKLGRVDVMVANAGIGPPVDFLETTTKTMNDLWEINIRGVMYCYQAAARQMIKQGGGGRLIAASSVAGLSGFPQLGMYSASKFAVRGMNQCAAAELGKHGITCNTYNPGVVQTDMWTELDKFYSGKAGGPDGSALAAQAAANPLGRNTNPTEVANAVSFLAGPDAAYISGASLCISGGMQMH</sequence>
<dbReference type="FunFam" id="3.40.50.720:FF:000084">
    <property type="entry name" value="Short-chain dehydrogenase reductase"/>
    <property type="match status" value="1"/>
</dbReference>
<gene>
    <name evidence="4" type="primary">butA</name>
    <name evidence="4" type="ORF">CcaverHIS019_0504760</name>
</gene>
<evidence type="ECO:0000313" key="5">
    <source>
        <dbReference type="Proteomes" id="UP001233271"/>
    </source>
</evidence>
<protein>
    <recommendedName>
        <fullName evidence="6">NAD(P)-binding protein</fullName>
    </recommendedName>
</protein>